<proteinExistence type="predicted"/>
<protein>
    <recommendedName>
        <fullName evidence="3">Secreted protein</fullName>
    </recommendedName>
</protein>
<dbReference type="Proteomes" id="UP000215545">
    <property type="component" value="Unassembled WGS sequence"/>
</dbReference>
<organism evidence="1 2">
    <name type="scientific">Domibacillus enclensis</name>
    <dbReference type="NCBI Taxonomy" id="1017273"/>
    <lineage>
        <taxon>Bacteria</taxon>
        <taxon>Bacillati</taxon>
        <taxon>Bacillota</taxon>
        <taxon>Bacilli</taxon>
        <taxon>Bacillales</taxon>
        <taxon>Bacillaceae</taxon>
        <taxon>Domibacillus</taxon>
    </lineage>
</organism>
<evidence type="ECO:0008006" key="3">
    <source>
        <dbReference type="Google" id="ProtNLM"/>
    </source>
</evidence>
<sequence length="82" mass="9255">MIRHSAFFELFMMVNRFLVTALVPTQRGRLLQDFAFGGAGGELTFVAWQESGAGSPEPLCVLFQEKRRIKGQPHLLCPSLFR</sequence>
<accession>A0ABX4E8K7</accession>
<gene>
    <name evidence="1" type="ORF">B1B05_10685</name>
</gene>
<keyword evidence="2" id="KW-1185">Reference proteome</keyword>
<reference evidence="2" key="1">
    <citation type="submission" date="2017-03" db="EMBL/GenBank/DDBJ databases">
        <title>Bacillus sp. V-88(T) DSM27956, whole genome shotgun sequencing project.</title>
        <authorList>
            <person name="Dastager S.G."/>
            <person name="Neurgaonkar P.S."/>
            <person name="Dharne M.S."/>
        </authorList>
    </citation>
    <scope>NUCLEOTIDE SEQUENCE [LARGE SCALE GENOMIC DNA]</scope>
    <source>
        <strain evidence="2">DSM 25145</strain>
    </source>
</reference>
<comment type="caution">
    <text evidence="1">The sequence shown here is derived from an EMBL/GenBank/DDBJ whole genome shotgun (WGS) entry which is preliminary data.</text>
</comment>
<evidence type="ECO:0000313" key="2">
    <source>
        <dbReference type="Proteomes" id="UP000215545"/>
    </source>
</evidence>
<evidence type="ECO:0000313" key="1">
    <source>
        <dbReference type="EMBL" id="OXS78057.1"/>
    </source>
</evidence>
<name>A0ABX4E8K7_9BACI</name>
<dbReference type="EMBL" id="MWSK01000004">
    <property type="protein sequence ID" value="OXS78057.1"/>
    <property type="molecule type" value="Genomic_DNA"/>
</dbReference>